<dbReference type="PANTHER" id="PTHR36435">
    <property type="entry name" value="SLR1288 PROTEIN"/>
    <property type="match status" value="1"/>
</dbReference>
<evidence type="ECO:0000313" key="4">
    <source>
        <dbReference type="Proteomes" id="UP000261212"/>
    </source>
</evidence>
<evidence type="ECO:0000256" key="1">
    <source>
        <dbReference type="SAM" id="Phobius"/>
    </source>
</evidence>
<dbReference type="GO" id="GO:0008237">
    <property type="term" value="F:metallopeptidase activity"/>
    <property type="evidence" value="ECO:0007669"/>
    <property type="project" value="UniProtKB-KW"/>
</dbReference>
<keyword evidence="1" id="KW-0812">Transmembrane</keyword>
<dbReference type="RefSeq" id="WP_117531179.1">
    <property type="nucleotide sequence ID" value="NZ_CP176644.1"/>
</dbReference>
<keyword evidence="1" id="KW-0472">Membrane</keyword>
<feature type="transmembrane region" description="Helical" evidence="1">
    <location>
        <begin position="133"/>
        <end position="156"/>
    </location>
</feature>
<keyword evidence="1" id="KW-1133">Transmembrane helix</keyword>
<protein>
    <submittedName>
        <fullName evidence="3">CPBP family intramembrane metalloprotease</fullName>
    </submittedName>
</protein>
<dbReference type="GO" id="GO:0004175">
    <property type="term" value="F:endopeptidase activity"/>
    <property type="evidence" value="ECO:0007669"/>
    <property type="project" value="UniProtKB-ARBA"/>
</dbReference>
<keyword evidence="3" id="KW-0482">Metalloprotease</keyword>
<comment type="caution">
    <text evidence="3">The sequence shown here is derived from an EMBL/GenBank/DDBJ whole genome shotgun (WGS) entry which is preliminary data.</text>
</comment>
<sequence length="270" mass="30646">MKQDNIIKKIWLCIYPLIFWAVNQFVAGFLFQLYFLIDMTNKGKENLVTTQSLTEFTSKNIVLILLITSIINILFFAFMLKRNNKLNIGLNCEEGKIPYIISLIVMGISFFMFSSGIIDMFDLTKYSDSYDTIINSLSSGGVIFNIIAVGIVAPVSEELMIRGVIYNNLKKYITPTFAVFIQAFLFGIMHMNIIQSTYAIFAGLILGYIYEKSGSLLVSSIFHISFNISNHLFSIPLLSDIAEIPLLMLIIGVILLIYTFKYFNKKTVCN</sequence>
<dbReference type="GO" id="GO:0006508">
    <property type="term" value="P:proteolysis"/>
    <property type="evidence" value="ECO:0007669"/>
    <property type="project" value="UniProtKB-KW"/>
</dbReference>
<keyword evidence="3" id="KW-0378">Hydrolase</keyword>
<feature type="transmembrane region" description="Helical" evidence="1">
    <location>
        <begin position="244"/>
        <end position="263"/>
    </location>
</feature>
<dbReference type="AlphaFoldDB" id="A0A3E3E0J5"/>
<dbReference type="Proteomes" id="UP000261212">
    <property type="component" value="Unassembled WGS sequence"/>
</dbReference>
<proteinExistence type="predicted"/>
<dbReference type="Pfam" id="PF02517">
    <property type="entry name" value="Rce1-like"/>
    <property type="match status" value="1"/>
</dbReference>
<dbReference type="InterPro" id="IPR003675">
    <property type="entry name" value="Rce1/LyrA-like_dom"/>
</dbReference>
<reference evidence="3 4" key="1">
    <citation type="submission" date="2018-08" db="EMBL/GenBank/DDBJ databases">
        <title>A genome reference for cultivated species of the human gut microbiota.</title>
        <authorList>
            <person name="Zou Y."/>
            <person name="Xue W."/>
            <person name="Luo G."/>
        </authorList>
    </citation>
    <scope>NUCLEOTIDE SEQUENCE [LARGE SCALE GENOMIC DNA]</scope>
    <source>
        <strain evidence="3 4">AM25-6</strain>
    </source>
</reference>
<feature type="transmembrane region" description="Helical" evidence="1">
    <location>
        <begin position="61"/>
        <end position="80"/>
    </location>
</feature>
<feature type="transmembrane region" description="Helical" evidence="1">
    <location>
        <begin position="100"/>
        <end position="121"/>
    </location>
</feature>
<feature type="transmembrane region" description="Helical" evidence="1">
    <location>
        <begin position="12"/>
        <end position="37"/>
    </location>
</feature>
<keyword evidence="3" id="KW-0645">Protease</keyword>
<evidence type="ECO:0000259" key="2">
    <source>
        <dbReference type="Pfam" id="PF02517"/>
    </source>
</evidence>
<organism evidence="3 4">
    <name type="scientific">Anaerofustis stercorihominis</name>
    <dbReference type="NCBI Taxonomy" id="214853"/>
    <lineage>
        <taxon>Bacteria</taxon>
        <taxon>Bacillati</taxon>
        <taxon>Bacillota</taxon>
        <taxon>Clostridia</taxon>
        <taxon>Eubacteriales</taxon>
        <taxon>Eubacteriaceae</taxon>
        <taxon>Anaerofustis</taxon>
    </lineage>
</organism>
<gene>
    <name evidence="3" type="ORF">DW687_01695</name>
</gene>
<dbReference type="GO" id="GO:0080120">
    <property type="term" value="P:CAAX-box protein maturation"/>
    <property type="evidence" value="ECO:0007669"/>
    <property type="project" value="UniProtKB-ARBA"/>
</dbReference>
<feature type="transmembrane region" description="Helical" evidence="1">
    <location>
        <begin position="177"/>
        <end position="210"/>
    </location>
</feature>
<evidence type="ECO:0000313" key="3">
    <source>
        <dbReference type="EMBL" id="RGD75060.1"/>
    </source>
</evidence>
<dbReference type="PANTHER" id="PTHR36435:SF1">
    <property type="entry name" value="CAAX AMINO TERMINAL PROTEASE FAMILY PROTEIN"/>
    <property type="match status" value="1"/>
</dbReference>
<dbReference type="EMBL" id="QUSM01000002">
    <property type="protein sequence ID" value="RGD75060.1"/>
    <property type="molecule type" value="Genomic_DNA"/>
</dbReference>
<feature type="domain" description="CAAX prenyl protease 2/Lysostaphin resistance protein A-like" evidence="2">
    <location>
        <begin position="142"/>
        <end position="228"/>
    </location>
</feature>
<accession>A0A3E3E0J5</accession>
<dbReference type="InterPro" id="IPR052710">
    <property type="entry name" value="CAAX_protease"/>
</dbReference>
<name>A0A3E3E0J5_9FIRM</name>